<dbReference type="GO" id="GO:0005730">
    <property type="term" value="C:nucleolus"/>
    <property type="evidence" value="ECO:0007669"/>
    <property type="project" value="TreeGrafter"/>
</dbReference>
<evidence type="ECO:0000313" key="9">
    <source>
        <dbReference type="EMBL" id="PXF46246.1"/>
    </source>
</evidence>
<dbReference type="GO" id="GO:0000398">
    <property type="term" value="P:mRNA splicing, via spliceosome"/>
    <property type="evidence" value="ECO:0007669"/>
    <property type="project" value="UniProtKB-ARBA"/>
</dbReference>
<dbReference type="Pfam" id="PF00076">
    <property type="entry name" value="RRM_1"/>
    <property type="match status" value="2"/>
</dbReference>
<evidence type="ECO:0000256" key="7">
    <source>
        <dbReference type="SAM" id="MobiDB-lite"/>
    </source>
</evidence>
<feature type="region of interest" description="Disordered" evidence="7">
    <location>
        <begin position="219"/>
        <end position="245"/>
    </location>
</feature>
<dbReference type="Proteomes" id="UP000247409">
    <property type="component" value="Unassembled WGS sequence"/>
</dbReference>
<dbReference type="PROSITE" id="PS50102">
    <property type="entry name" value="RRM"/>
    <property type="match status" value="2"/>
</dbReference>
<evidence type="ECO:0000256" key="5">
    <source>
        <dbReference type="ARBA" id="ARBA00023242"/>
    </source>
</evidence>
<dbReference type="GO" id="GO:0097525">
    <property type="term" value="C:spliceosomal snRNP complex"/>
    <property type="evidence" value="ECO:0007669"/>
    <property type="project" value="UniProtKB-ARBA"/>
</dbReference>
<evidence type="ECO:0000313" key="10">
    <source>
        <dbReference type="Proteomes" id="UP000247409"/>
    </source>
</evidence>
<evidence type="ECO:0000259" key="8">
    <source>
        <dbReference type="PROSITE" id="PS50102"/>
    </source>
</evidence>
<sequence length="345" mass="38767">MAATLASNRNPTDRNADATVHIAQLDEKVTDALLWELMVQAAPVRHVYIPRNRITGDHFGYGFCEFHTPLDALYAAKVLNWTHLYTKPIRISQSTVDRRNQDIGANLFIGNLVDEVDEKLLHDAFSAFGPLVEAPFIMRDPNTNQSKRYGFVKYSCFEHSDAAIAAMNGQYVCNTPITVQYAFKKDSDKRERHGSQAERILAAKGAEARRTAELENKLRPHTHFSDKPPKRISAESQLRPPAPYPGYPPGGYAAYPSHHPDYHAQPQVPNWARAPPQQYASVPPVGEFAHRGMAETSHIGWSTNRQFGSRTHTGRMPPYPQQQAPRARAPRPVPDEAAPVYRNEK</sequence>
<gene>
    <name evidence="9" type="ORF">BWQ96_03902</name>
</gene>
<evidence type="ECO:0000256" key="6">
    <source>
        <dbReference type="PROSITE-ProRule" id="PRU00176"/>
    </source>
</evidence>
<keyword evidence="4 6" id="KW-0694">RNA-binding</keyword>
<dbReference type="Gene3D" id="3.30.70.330">
    <property type="match status" value="2"/>
</dbReference>
<reference evidence="9 10" key="1">
    <citation type="journal article" date="2018" name="Mol. Biol. Evol.">
        <title>Analysis of the draft genome of the red seaweed Gracilariopsis chorda provides insights into genome size evolution in Rhodophyta.</title>
        <authorList>
            <person name="Lee J."/>
            <person name="Yang E.C."/>
            <person name="Graf L."/>
            <person name="Yang J.H."/>
            <person name="Qiu H."/>
            <person name="Zel Zion U."/>
            <person name="Chan C.X."/>
            <person name="Stephens T.G."/>
            <person name="Weber A.P.M."/>
            <person name="Boo G.H."/>
            <person name="Boo S.M."/>
            <person name="Kim K.M."/>
            <person name="Shin Y."/>
            <person name="Jung M."/>
            <person name="Lee S.J."/>
            <person name="Yim H.S."/>
            <person name="Lee J.H."/>
            <person name="Bhattacharya D."/>
            <person name="Yoon H.S."/>
        </authorList>
    </citation>
    <scope>NUCLEOTIDE SEQUENCE [LARGE SCALE GENOMIC DNA]</scope>
    <source>
        <strain evidence="9 10">SKKU-2015</strain>
        <tissue evidence="9">Whole body</tissue>
    </source>
</reference>
<keyword evidence="10" id="KW-1185">Reference proteome</keyword>
<evidence type="ECO:0000256" key="3">
    <source>
        <dbReference type="ARBA" id="ARBA00022737"/>
    </source>
</evidence>
<accession>A0A2V3IVS2</accession>
<evidence type="ECO:0000256" key="4">
    <source>
        <dbReference type="ARBA" id="ARBA00022884"/>
    </source>
</evidence>
<evidence type="ECO:0000256" key="2">
    <source>
        <dbReference type="ARBA" id="ARBA00008363"/>
    </source>
</evidence>
<dbReference type="PANTHER" id="PTHR48030">
    <property type="entry name" value="SPLICING FACTOR 3B SUBUNIT 4"/>
    <property type="match status" value="1"/>
</dbReference>
<organism evidence="9 10">
    <name type="scientific">Gracilariopsis chorda</name>
    <dbReference type="NCBI Taxonomy" id="448386"/>
    <lineage>
        <taxon>Eukaryota</taxon>
        <taxon>Rhodophyta</taxon>
        <taxon>Florideophyceae</taxon>
        <taxon>Rhodymeniophycidae</taxon>
        <taxon>Gracilariales</taxon>
        <taxon>Gracilariaceae</taxon>
        <taxon>Gracilariopsis</taxon>
    </lineage>
</organism>
<feature type="region of interest" description="Disordered" evidence="7">
    <location>
        <begin position="302"/>
        <end position="345"/>
    </location>
</feature>
<feature type="domain" description="RRM" evidence="8">
    <location>
        <begin position="105"/>
        <end position="184"/>
    </location>
</feature>
<dbReference type="FunFam" id="3.30.70.330:FF:000505">
    <property type="entry name" value="Splicing factor 3B subunit 4"/>
    <property type="match status" value="1"/>
</dbReference>
<dbReference type="InterPro" id="IPR012677">
    <property type="entry name" value="Nucleotide-bd_a/b_plait_sf"/>
</dbReference>
<dbReference type="InterPro" id="IPR000504">
    <property type="entry name" value="RRM_dom"/>
</dbReference>
<protein>
    <submittedName>
        <fullName evidence="9">Splicing factor 3B subunit 4</fullName>
    </submittedName>
</protein>
<comment type="similarity">
    <text evidence="2">Belongs to the SF3B4 family.</text>
</comment>
<dbReference type="STRING" id="448386.A0A2V3IVS2"/>
<dbReference type="InterPro" id="IPR034159">
    <property type="entry name" value="SF3B4_RRM2"/>
</dbReference>
<dbReference type="OrthoDB" id="10259687at2759"/>
<feature type="domain" description="RRM" evidence="8">
    <location>
        <begin position="18"/>
        <end position="96"/>
    </location>
</feature>
<dbReference type="EMBL" id="NBIV01000041">
    <property type="protein sequence ID" value="PXF46246.1"/>
    <property type="molecule type" value="Genomic_DNA"/>
</dbReference>
<dbReference type="FunFam" id="3.30.70.330:FF:000895">
    <property type="entry name" value="Hsh49p"/>
    <property type="match status" value="1"/>
</dbReference>
<dbReference type="InterPro" id="IPR052084">
    <property type="entry name" value="SF3B4_spliceosome_assoc"/>
</dbReference>
<keyword evidence="3" id="KW-0677">Repeat</keyword>
<comment type="caution">
    <text evidence="9">The sequence shown here is derived from an EMBL/GenBank/DDBJ whole genome shotgun (WGS) entry which is preliminary data.</text>
</comment>
<dbReference type="SUPFAM" id="SSF54928">
    <property type="entry name" value="RNA-binding domain, RBD"/>
    <property type="match status" value="1"/>
</dbReference>
<dbReference type="SMART" id="SM00360">
    <property type="entry name" value="RRM"/>
    <property type="match status" value="2"/>
</dbReference>
<dbReference type="AlphaFoldDB" id="A0A2V3IVS2"/>
<dbReference type="InterPro" id="IPR035979">
    <property type="entry name" value="RBD_domain_sf"/>
</dbReference>
<dbReference type="PANTHER" id="PTHR48030:SF3">
    <property type="entry name" value="SPLICING FACTOR 3B SUBUNIT 4"/>
    <property type="match status" value="1"/>
</dbReference>
<feature type="compositionally biased region" description="Basic and acidic residues" evidence="7">
    <location>
        <begin position="219"/>
        <end position="233"/>
    </location>
</feature>
<comment type="subcellular location">
    <subcellularLocation>
        <location evidence="1">Nucleus</location>
    </subcellularLocation>
</comment>
<dbReference type="GO" id="GO:0071011">
    <property type="term" value="C:precatalytic spliceosome"/>
    <property type="evidence" value="ECO:0007669"/>
    <property type="project" value="TreeGrafter"/>
</dbReference>
<proteinExistence type="inferred from homology"/>
<feature type="compositionally biased region" description="Polar residues" evidence="7">
    <location>
        <begin position="302"/>
        <end position="311"/>
    </location>
</feature>
<dbReference type="CDD" id="cd12335">
    <property type="entry name" value="RRM2_SF3B4"/>
    <property type="match status" value="1"/>
</dbReference>
<dbReference type="GO" id="GO:0003723">
    <property type="term" value="F:RNA binding"/>
    <property type="evidence" value="ECO:0007669"/>
    <property type="project" value="UniProtKB-UniRule"/>
</dbReference>
<dbReference type="GO" id="GO:0048026">
    <property type="term" value="P:positive regulation of mRNA splicing, via spliceosome"/>
    <property type="evidence" value="ECO:0007669"/>
    <property type="project" value="TreeGrafter"/>
</dbReference>
<keyword evidence="5" id="KW-0539">Nucleus</keyword>
<evidence type="ECO:0000256" key="1">
    <source>
        <dbReference type="ARBA" id="ARBA00004123"/>
    </source>
</evidence>
<name>A0A2V3IVS2_9FLOR</name>